<dbReference type="AlphaFoldDB" id="A0A177AY39"/>
<gene>
    <name evidence="2" type="ORF">A3Q56_05951</name>
</gene>
<dbReference type="PANTHER" id="PTHR18884">
    <property type="entry name" value="SEPTIN"/>
    <property type="match status" value="1"/>
</dbReference>
<sequence length="113" mass="12660">MKSTTVDHDMLNTSELGFTGLPNQIHRKVTKKGFKYTILILGERGLGKRSFINSIYSKPIYPDTKKMSLSERCDAKINIVSKSVDFIEKSMKLNLSIVVADGFGDSLDENIDD</sequence>
<protein>
    <recommendedName>
        <fullName evidence="1">Septin-type G domain-containing protein</fullName>
    </recommendedName>
</protein>
<proteinExistence type="predicted"/>
<dbReference type="InterPro" id="IPR030379">
    <property type="entry name" value="G_SEPTIN_dom"/>
</dbReference>
<dbReference type="Pfam" id="PF00735">
    <property type="entry name" value="Septin"/>
    <property type="match status" value="1"/>
</dbReference>
<dbReference type="InterPro" id="IPR027417">
    <property type="entry name" value="P-loop_NTPase"/>
</dbReference>
<dbReference type="GO" id="GO:0005525">
    <property type="term" value="F:GTP binding"/>
    <property type="evidence" value="ECO:0007669"/>
    <property type="project" value="InterPro"/>
</dbReference>
<evidence type="ECO:0000313" key="3">
    <source>
        <dbReference type="Proteomes" id="UP000078046"/>
    </source>
</evidence>
<dbReference type="Proteomes" id="UP000078046">
    <property type="component" value="Unassembled WGS sequence"/>
</dbReference>
<dbReference type="Gene3D" id="3.40.50.300">
    <property type="entry name" value="P-loop containing nucleotide triphosphate hydrolases"/>
    <property type="match status" value="1"/>
</dbReference>
<dbReference type="OrthoDB" id="416553at2759"/>
<evidence type="ECO:0000313" key="2">
    <source>
        <dbReference type="EMBL" id="OAF66321.1"/>
    </source>
</evidence>
<reference evidence="2 3" key="1">
    <citation type="submission" date="2016-04" db="EMBL/GenBank/DDBJ databases">
        <title>The genome of Intoshia linei affirms orthonectids as highly simplified spiralians.</title>
        <authorList>
            <person name="Mikhailov K.V."/>
            <person name="Slusarev G.S."/>
            <person name="Nikitin M.A."/>
            <person name="Logacheva M.D."/>
            <person name="Penin A."/>
            <person name="Aleoshin V."/>
            <person name="Panchin Y.V."/>
        </authorList>
    </citation>
    <scope>NUCLEOTIDE SEQUENCE [LARGE SCALE GENOMIC DNA]</scope>
    <source>
        <strain evidence="2">Intl2013</strain>
        <tissue evidence="2">Whole animal</tissue>
    </source>
</reference>
<organism evidence="2 3">
    <name type="scientific">Intoshia linei</name>
    <dbReference type="NCBI Taxonomy" id="1819745"/>
    <lineage>
        <taxon>Eukaryota</taxon>
        <taxon>Metazoa</taxon>
        <taxon>Spiralia</taxon>
        <taxon>Lophotrochozoa</taxon>
        <taxon>Mesozoa</taxon>
        <taxon>Orthonectida</taxon>
        <taxon>Rhopaluridae</taxon>
        <taxon>Intoshia</taxon>
    </lineage>
</organism>
<feature type="domain" description="Septin-type G" evidence="1">
    <location>
        <begin position="32"/>
        <end position="113"/>
    </location>
</feature>
<feature type="non-terminal residue" evidence="2">
    <location>
        <position position="113"/>
    </location>
</feature>
<evidence type="ECO:0000259" key="1">
    <source>
        <dbReference type="PROSITE" id="PS51719"/>
    </source>
</evidence>
<keyword evidence="3" id="KW-1185">Reference proteome</keyword>
<dbReference type="PROSITE" id="PS51719">
    <property type="entry name" value="G_SEPTIN"/>
    <property type="match status" value="1"/>
</dbReference>
<name>A0A177AY39_9BILA</name>
<comment type="caution">
    <text evidence="2">The sequence shown here is derived from an EMBL/GenBank/DDBJ whole genome shotgun (WGS) entry which is preliminary data.</text>
</comment>
<dbReference type="EMBL" id="LWCA01000966">
    <property type="protein sequence ID" value="OAF66321.1"/>
    <property type="molecule type" value="Genomic_DNA"/>
</dbReference>
<accession>A0A177AY39</accession>